<dbReference type="InterPro" id="IPR014986">
    <property type="entry name" value="XkdN-like"/>
</dbReference>
<evidence type="ECO:0000313" key="2">
    <source>
        <dbReference type="Proteomes" id="UP000515679"/>
    </source>
</evidence>
<organism evidence="1 2">
    <name type="scientific">Cohnella cholangitidis</name>
    <dbReference type="NCBI Taxonomy" id="2598458"/>
    <lineage>
        <taxon>Bacteria</taxon>
        <taxon>Bacillati</taxon>
        <taxon>Bacillota</taxon>
        <taxon>Bacilli</taxon>
        <taxon>Bacillales</taxon>
        <taxon>Paenibacillaceae</taxon>
        <taxon>Cohnella</taxon>
    </lineage>
</organism>
<dbReference type="InterPro" id="IPR038559">
    <property type="entry name" value="XkdN-like_sf"/>
</dbReference>
<keyword evidence="2" id="KW-1185">Reference proteome</keyword>
<reference evidence="1 2" key="1">
    <citation type="submission" date="2019-07" db="EMBL/GenBank/DDBJ databases">
        <authorList>
            <person name="Kim J.K."/>
            <person name="Cheong H.-M."/>
            <person name="Choi Y."/>
            <person name="Hwang K.J."/>
            <person name="Lee S."/>
            <person name="Choi C."/>
        </authorList>
    </citation>
    <scope>NUCLEOTIDE SEQUENCE [LARGE SCALE GENOMIC DNA]</scope>
    <source>
        <strain evidence="1 2">KS 22</strain>
    </source>
</reference>
<protein>
    <recommendedName>
        <fullName evidence="3">Phage XkdN-like tail assembly chaperone protein, TAC</fullName>
    </recommendedName>
</protein>
<sequence>MSKKLTVAALLERKEQLTNRANVTAEIYIPSLDAEIVIQKPSRALCLEVLAMAQDDSKEDKADLHMAYNCIVEPNLKDPGLQKEFGCVEPYDIVEKLFETGEIGSISGHCLKLAGFSDGVKLVKELKN</sequence>
<dbReference type="KEGG" id="cchl:FPL14_23145"/>
<dbReference type="Gene3D" id="3.30.2220.30">
    <property type="match status" value="1"/>
</dbReference>
<dbReference type="EMBL" id="CP041969">
    <property type="protein sequence ID" value="QMV43743.1"/>
    <property type="molecule type" value="Genomic_DNA"/>
</dbReference>
<gene>
    <name evidence="1" type="ORF">FPL14_23145</name>
</gene>
<dbReference type="Proteomes" id="UP000515679">
    <property type="component" value="Chromosome"/>
</dbReference>
<dbReference type="AlphaFoldDB" id="A0A7G5C3F9"/>
<proteinExistence type="predicted"/>
<dbReference type="RefSeq" id="WP_182299982.1">
    <property type="nucleotide sequence ID" value="NZ_CP041969.1"/>
</dbReference>
<evidence type="ECO:0008006" key="3">
    <source>
        <dbReference type="Google" id="ProtNLM"/>
    </source>
</evidence>
<accession>A0A7G5C3F9</accession>
<dbReference type="Pfam" id="PF08890">
    <property type="entry name" value="Phage_TAC_5"/>
    <property type="match status" value="1"/>
</dbReference>
<evidence type="ECO:0000313" key="1">
    <source>
        <dbReference type="EMBL" id="QMV43743.1"/>
    </source>
</evidence>
<name>A0A7G5C3F9_9BACL</name>